<feature type="compositionally biased region" description="Pro residues" evidence="1">
    <location>
        <begin position="1"/>
        <end position="16"/>
    </location>
</feature>
<feature type="compositionally biased region" description="Gly residues" evidence="1">
    <location>
        <begin position="511"/>
        <end position="520"/>
    </location>
</feature>
<feature type="compositionally biased region" description="Low complexity" evidence="1">
    <location>
        <begin position="225"/>
        <end position="234"/>
    </location>
</feature>
<feature type="compositionally biased region" description="Low complexity" evidence="1">
    <location>
        <begin position="645"/>
        <end position="655"/>
    </location>
</feature>
<feature type="region of interest" description="Disordered" evidence="1">
    <location>
        <begin position="1352"/>
        <end position="1384"/>
    </location>
</feature>
<comment type="caution">
    <text evidence="2">The sequence shown here is derived from an EMBL/GenBank/DDBJ whole genome shotgun (WGS) entry which is preliminary data.</text>
</comment>
<sequence length="1688" mass="171993">MRSVPFPWPEPPPPGEPSRCQARASEPLSGGSPGKSWGSPRAPASQRRGFRPATAQDMAERPIRFASRLATRTQSTDTDFQDDLPPARHPRSARDSLAEHGRWKDMAEAERAPDRLASGLTTWQERADPTVAGRGGAGSGQWIGEWEDEVRGGRGHTADAPAAGSGNDWLGGAAGGGGRALGRRAGPDGDPVAGGGSRDGWPGDDDYAAAESDGDGGEEWNADFGTGHAASRGAAGRGGYADEDASEGQPDGVGDEGDEDDEDDWLSAYFAHLVRAAAADWLPLGEAASFLHRGALRAVDVIYASVGPVGPPATPASGSMFIVDERRLPAWRGDGYPHGGAGGTAQFDVRAARAARLRGLPAGTPSLPEAMGANGARPGTAEATVVVEWSDVNGEGLQRRAMRLPRPSGGRGSRVAEEDDASGAGWVWLIQYLHCGVRAAATDPSYDRDGVPLDEFDDEIDDEGDDGEGQPEDGEEWGEDEEGFESGEGPRGRTAPGDEEGDGRAPASRGSAGGRQGGAASGTSDADDFDASDFSSGPSSRREQRPRDVGSTDGSDSDGESDYGPEYGTDPYADPYADPCADPYGPAPERAPGSAVGSRDVDTEAYMAKIQKLKQQRAAAATASAAGAEPSEHGGEAPGSGTGAGASPAHGVPASARPPPAGGATGVSPSAAAATARSPQQEARRPASGGAKAPGDDAAWAKEAAVPGRRRLQGAELSAATEAWSRVGRESADRLLALVRGWQTRWLLASGRLQALATQIRDSQALIAEAAGDGGGGSRADDSALIKGVRAQVRTDSSELAAVTAPETLGEEWAKARRVSRQAKAAKAQAEAAAAAGASGKAAAKARKGKSAAQEQAAERRKAAKAYGAAKRKEHQAKLEAAQKAEEQRQAGGSGAAGAGEGAGAKRRSGLPSLAERRRAAARAKRPAAAIKGMGSELDPSPRWRVVLQVLAARGLPQRTLMAGVRGSGPGMVGDAAKRLDPDSAGNTDGSQRELYAESFLYLTAPLPKAEVTLDGDEDGDALWRLEEAGSAKGKVMGSRKSTDTVGGSLEPKWEPTTFSFVVAPKLAMLAARAGRAAAGLEDQSPTAGADAKLAAEAAAAGGSSSEAASGAAGAAAASSAGADAADGSAAPAAAPAAAAPSDTGAPSGDGASPAPAPGAGGGGGAEAAPAADPAAERKKRARAEAAAAKEWLQATVPRWGAIPASVSRVTRLLPAAEDAAAEEDASPGPRRVLTAVPKGSLSALQVRVDVRDADRFAKDTHLGCVRLPLSAIGNDEEPEAVWVRLRPAEEGFEDRARWEDGLRGARPGRGADDEPGSPEVDAAGAVEYDPNRRGDDRHWISAVMQAEEDEAAAAAAAARGGRGSSRGGGRQAPPGYADGGGFDDAFADGLGDFDDGVDAFEAGGYAAVSGRGRAGAGAAADWRDPGEGLLADGAPRGYAAPALRYDPSDDGDEGAGGGGGGGDGSGYARRRRGDRWPRASEAAGSETGSGRPARARPPRALDGGVLAADGVPIMRRESSSGFPISRAEIEALATGSRRAPSSAGSADRGSYVPDSEVGSRVPPPAAWQAELEAFEADLHRRMRSGRSLAGQGAAESGARDPEPAFGGSLDEADDFFDTDPRAAEAWAARDEAEAERLARDHVRGSSAGAPAEAPRHGGGVVGALSRLEQLEADFNQMVSPAPRPRRR</sequence>
<feature type="region of interest" description="Disordered" evidence="1">
    <location>
        <begin position="1298"/>
        <end position="1335"/>
    </location>
</feature>
<feature type="compositionally biased region" description="Acidic residues" evidence="1">
    <location>
        <begin position="202"/>
        <end position="221"/>
    </location>
</feature>
<protein>
    <recommendedName>
        <fullName evidence="4">C2 domain-containing protein</fullName>
    </recommendedName>
</protein>
<dbReference type="Proteomes" id="UP000325113">
    <property type="component" value="Unassembled WGS sequence"/>
</dbReference>
<feature type="region of interest" description="Disordered" evidence="1">
    <location>
        <begin position="398"/>
        <end position="420"/>
    </location>
</feature>
<feature type="region of interest" description="Disordered" evidence="1">
    <location>
        <begin position="1441"/>
        <end position="1505"/>
    </location>
</feature>
<evidence type="ECO:0000256" key="1">
    <source>
        <dbReference type="SAM" id="MobiDB-lite"/>
    </source>
</evidence>
<feature type="region of interest" description="Disordered" evidence="1">
    <location>
        <begin position="1134"/>
        <end position="1183"/>
    </location>
</feature>
<feature type="compositionally biased region" description="Gly residues" evidence="1">
    <location>
        <begin position="1361"/>
        <end position="1371"/>
    </location>
</feature>
<feature type="compositionally biased region" description="Basic and acidic residues" evidence="1">
    <location>
        <begin position="1619"/>
        <end position="1644"/>
    </location>
</feature>
<feature type="region of interest" description="Disordered" evidence="1">
    <location>
        <begin position="845"/>
        <end position="937"/>
    </location>
</feature>
<dbReference type="SUPFAM" id="SSF49562">
    <property type="entry name" value="C2 domain (Calcium/lipid-binding domain, CaLB)"/>
    <property type="match status" value="1"/>
</dbReference>
<evidence type="ECO:0008006" key="4">
    <source>
        <dbReference type="Google" id="ProtNLM"/>
    </source>
</evidence>
<feature type="region of interest" description="Disordered" evidence="1">
    <location>
        <begin position="1"/>
        <end position="262"/>
    </location>
</feature>
<feature type="compositionally biased region" description="Basic and acidic residues" evidence="1">
    <location>
        <begin position="540"/>
        <end position="550"/>
    </location>
</feature>
<feature type="compositionally biased region" description="Gly residues" evidence="1">
    <location>
        <begin position="892"/>
        <end position="903"/>
    </location>
</feature>
<feature type="compositionally biased region" description="Basic and acidic residues" evidence="1">
    <location>
        <begin position="92"/>
        <end position="114"/>
    </location>
</feature>
<feature type="compositionally biased region" description="Acidic residues" evidence="1">
    <location>
        <begin position="452"/>
        <end position="485"/>
    </location>
</feature>
<reference evidence="2 3" key="1">
    <citation type="submission" date="2019-07" db="EMBL/GenBank/DDBJ databases">
        <title>Genomes of Cafeteria roenbergensis.</title>
        <authorList>
            <person name="Fischer M.G."/>
            <person name="Hackl T."/>
            <person name="Roman M."/>
        </authorList>
    </citation>
    <scope>NUCLEOTIDE SEQUENCE [LARGE SCALE GENOMIC DNA]</scope>
    <source>
        <strain evidence="2 3">Cflag</strain>
    </source>
</reference>
<evidence type="ECO:0000313" key="3">
    <source>
        <dbReference type="Proteomes" id="UP000325113"/>
    </source>
</evidence>
<feature type="compositionally biased region" description="Low complexity" evidence="1">
    <location>
        <begin position="1134"/>
        <end position="1154"/>
    </location>
</feature>
<evidence type="ECO:0000313" key="2">
    <source>
        <dbReference type="EMBL" id="KAA0152290.1"/>
    </source>
</evidence>
<feature type="region of interest" description="Disordered" evidence="1">
    <location>
        <begin position="1583"/>
        <end position="1662"/>
    </location>
</feature>
<feature type="compositionally biased region" description="Acidic residues" evidence="1">
    <location>
        <begin position="253"/>
        <end position="262"/>
    </location>
</feature>
<dbReference type="InterPro" id="IPR035892">
    <property type="entry name" value="C2_domain_sf"/>
</dbReference>
<feature type="compositionally biased region" description="Basic and acidic residues" evidence="1">
    <location>
        <begin position="876"/>
        <end position="889"/>
    </location>
</feature>
<feature type="compositionally biased region" description="Low complexity" evidence="1">
    <location>
        <begin position="27"/>
        <end position="40"/>
    </location>
</feature>
<accession>A0A5A8CJJ0</accession>
<organism evidence="2 3">
    <name type="scientific">Cafeteria roenbergensis</name>
    <name type="common">Marine flagellate</name>
    <dbReference type="NCBI Taxonomy" id="33653"/>
    <lineage>
        <taxon>Eukaryota</taxon>
        <taxon>Sar</taxon>
        <taxon>Stramenopiles</taxon>
        <taxon>Bigyra</taxon>
        <taxon>Opalozoa</taxon>
        <taxon>Bicosoecida</taxon>
        <taxon>Cafeteriaceae</taxon>
        <taxon>Cafeteria</taxon>
    </lineage>
</organism>
<feature type="compositionally biased region" description="Gly residues" evidence="1">
    <location>
        <begin position="1455"/>
        <end position="1466"/>
    </location>
</feature>
<proteinExistence type="predicted"/>
<name>A0A5A8CJJ0_CAFRO</name>
<feature type="compositionally biased region" description="Low complexity" evidence="1">
    <location>
        <begin position="616"/>
        <end position="628"/>
    </location>
</feature>
<feature type="region of interest" description="Disordered" evidence="1">
    <location>
        <begin position="442"/>
        <end position="727"/>
    </location>
</feature>
<feature type="compositionally biased region" description="Low complexity" evidence="1">
    <location>
        <begin position="1536"/>
        <end position="1551"/>
    </location>
</feature>
<feature type="compositionally biased region" description="Low complexity" evidence="1">
    <location>
        <begin position="666"/>
        <end position="679"/>
    </location>
</feature>
<dbReference type="CDD" id="cd00030">
    <property type="entry name" value="C2"/>
    <property type="match status" value="1"/>
</dbReference>
<gene>
    <name evidence="2" type="ORF">FNF31_06665</name>
</gene>
<dbReference type="EMBL" id="VLTM01000107">
    <property type="protein sequence ID" value="KAA0152290.1"/>
    <property type="molecule type" value="Genomic_DNA"/>
</dbReference>
<feature type="region of interest" description="Disordered" evidence="1">
    <location>
        <begin position="1534"/>
        <end position="1563"/>
    </location>
</feature>